<accession>A0ABT1QFW5</accession>
<evidence type="ECO:0000313" key="2">
    <source>
        <dbReference type="Proteomes" id="UP001524501"/>
    </source>
</evidence>
<organism evidence="1 2">
    <name type="scientific">Rhodococcus tibetensis</name>
    <dbReference type="NCBI Taxonomy" id="2965064"/>
    <lineage>
        <taxon>Bacteria</taxon>
        <taxon>Bacillati</taxon>
        <taxon>Actinomycetota</taxon>
        <taxon>Actinomycetes</taxon>
        <taxon>Mycobacteriales</taxon>
        <taxon>Nocardiaceae</taxon>
        <taxon>Rhodococcus</taxon>
    </lineage>
</organism>
<proteinExistence type="predicted"/>
<name>A0ABT1QFW5_9NOCA</name>
<dbReference type="EMBL" id="JANFQF010000009">
    <property type="protein sequence ID" value="MCQ4119997.1"/>
    <property type="molecule type" value="Genomic_DNA"/>
</dbReference>
<reference evidence="1 2" key="1">
    <citation type="submission" date="2022-07" db="EMBL/GenBank/DDBJ databases">
        <title>Degradation activity of malathion, p-nitrophenol and potential low-temperature adaptation strategy of Rhodococcus sp. FXJ9.536.</title>
        <authorList>
            <person name="Huang J."/>
            <person name="Huang Y."/>
        </authorList>
    </citation>
    <scope>NUCLEOTIDE SEQUENCE [LARGE SCALE GENOMIC DNA]</scope>
    <source>
        <strain evidence="1 2">FXJ9.536</strain>
    </source>
</reference>
<dbReference type="RefSeq" id="WP_255968698.1">
    <property type="nucleotide sequence ID" value="NZ_JANFQF010000009.1"/>
</dbReference>
<gene>
    <name evidence="1" type="ORF">NOF53_12580</name>
</gene>
<evidence type="ECO:0000313" key="1">
    <source>
        <dbReference type="EMBL" id="MCQ4119997.1"/>
    </source>
</evidence>
<protein>
    <submittedName>
        <fullName evidence="1">Uncharacterized protein</fullName>
    </submittedName>
</protein>
<dbReference type="Proteomes" id="UP001524501">
    <property type="component" value="Unassembled WGS sequence"/>
</dbReference>
<sequence>MTDRTGDDHEVFVSDLVCSGPPGTDMAVSCAATLPRQDPGSSRIPCRPLEGVLV</sequence>
<keyword evidence="2" id="KW-1185">Reference proteome</keyword>
<comment type="caution">
    <text evidence="1">The sequence shown here is derived from an EMBL/GenBank/DDBJ whole genome shotgun (WGS) entry which is preliminary data.</text>
</comment>